<keyword evidence="2 3" id="KW-0040">ANK repeat</keyword>
<dbReference type="EMBL" id="CP021425">
    <property type="protein sequence ID" value="ARU58863.1"/>
    <property type="molecule type" value="Genomic_DNA"/>
</dbReference>
<keyword evidence="5" id="KW-1185">Reference proteome</keyword>
<proteinExistence type="predicted"/>
<dbReference type="PROSITE" id="PS50297">
    <property type="entry name" value="ANK_REP_REGION"/>
    <property type="match status" value="3"/>
</dbReference>
<dbReference type="Pfam" id="PF00023">
    <property type="entry name" value="Ank"/>
    <property type="match status" value="1"/>
</dbReference>
<dbReference type="Pfam" id="PF12796">
    <property type="entry name" value="Ank_2"/>
    <property type="match status" value="2"/>
</dbReference>
<sequence length="247" mass="26135">MPNTIEFFSEPRNWVMNQSKLLAVGVMVGAIALTGCESTPTQTQNVSPILQQASADAPTLMMQAASNGDIEQIKKLIESGHGVNVETPQGTALSWALNQNRIGAAQYLLSIGADPNLGVKKGGESLLMKMAEKGETQLVKWLLAAGSDVNYLDTNGDSALSRAAYEGHLTTVKALLKVGANVNTAPRGESLLMHIVNNNDLLIAQVLINAGADVNYIDDAGRSALQIAREKGFGDLEMLLMQSGATS</sequence>
<feature type="repeat" description="ANK" evidence="3">
    <location>
        <begin position="122"/>
        <end position="154"/>
    </location>
</feature>
<dbReference type="SUPFAM" id="SSF48403">
    <property type="entry name" value="Ankyrin repeat"/>
    <property type="match status" value="1"/>
</dbReference>
<dbReference type="Proteomes" id="UP000196027">
    <property type="component" value="Chromosome"/>
</dbReference>
<dbReference type="InterPro" id="IPR036770">
    <property type="entry name" value="Ankyrin_rpt-contain_sf"/>
</dbReference>
<dbReference type="SMART" id="SM00248">
    <property type="entry name" value="ANK"/>
    <property type="match status" value="5"/>
</dbReference>
<gene>
    <name evidence="4" type="ORF">OLMES_4875</name>
</gene>
<feature type="repeat" description="ANK" evidence="3">
    <location>
        <begin position="155"/>
        <end position="187"/>
    </location>
</feature>
<organism evidence="4 5">
    <name type="scientific">Oleiphilus messinensis</name>
    <dbReference type="NCBI Taxonomy" id="141451"/>
    <lineage>
        <taxon>Bacteria</taxon>
        <taxon>Pseudomonadati</taxon>
        <taxon>Pseudomonadota</taxon>
        <taxon>Gammaproteobacteria</taxon>
        <taxon>Oceanospirillales</taxon>
        <taxon>Oleiphilaceae</taxon>
        <taxon>Oleiphilus</taxon>
    </lineage>
</organism>
<dbReference type="PANTHER" id="PTHR24171">
    <property type="entry name" value="ANKYRIN REPEAT DOMAIN-CONTAINING PROTEIN 39-RELATED"/>
    <property type="match status" value="1"/>
</dbReference>
<reference evidence="4 5" key="1">
    <citation type="submission" date="2017-05" db="EMBL/GenBank/DDBJ databases">
        <title>Genomic insights into alkan degradation activity of Oleiphilus messinensis.</title>
        <authorList>
            <person name="Kozyavkin S.A."/>
            <person name="Slesarev A.I."/>
            <person name="Golyshin P.N."/>
            <person name="Korzhenkov A."/>
            <person name="Golyshina O.N."/>
            <person name="Toshchakov S.V."/>
        </authorList>
    </citation>
    <scope>NUCLEOTIDE SEQUENCE [LARGE SCALE GENOMIC DNA]</scope>
    <source>
        <strain evidence="4 5">ME102</strain>
    </source>
</reference>
<dbReference type="KEGG" id="ome:OLMES_4875"/>
<evidence type="ECO:0000313" key="4">
    <source>
        <dbReference type="EMBL" id="ARU58863.1"/>
    </source>
</evidence>
<accession>A0A1Y0IHH5</accession>
<evidence type="ECO:0000256" key="1">
    <source>
        <dbReference type="ARBA" id="ARBA00022737"/>
    </source>
</evidence>
<protein>
    <submittedName>
        <fullName evidence="4">Ankyrin repeat-containing protein</fullName>
    </submittedName>
</protein>
<evidence type="ECO:0000256" key="2">
    <source>
        <dbReference type="ARBA" id="ARBA00023043"/>
    </source>
</evidence>
<dbReference type="InterPro" id="IPR002110">
    <property type="entry name" value="Ankyrin_rpt"/>
</dbReference>
<dbReference type="PROSITE" id="PS50088">
    <property type="entry name" value="ANK_REPEAT"/>
    <property type="match status" value="3"/>
</dbReference>
<keyword evidence="1" id="KW-0677">Repeat</keyword>
<evidence type="ECO:0000313" key="5">
    <source>
        <dbReference type="Proteomes" id="UP000196027"/>
    </source>
</evidence>
<name>A0A1Y0IHH5_9GAMM</name>
<dbReference type="Gene3D" id="1.25.40.20">
    <property type="entry name" value="Ankyrin repeat-containing domain"/>
    <property type="match status" value="2"/>
</dbReference>
<feature type="repeat" description="ANK" evidence="3">
    <location>
        <begin position="187"/>
        <end position="219"/>
    </location>
</feature>
<evidence type="ECO:0000256" key="3">
    <source>
        <dbReference type="PROSITE-ProRule" id="PRU00023"/>
    </source>
</evidence>
<dbReference type="AlphaFoldDB" id="A0A1Y0IHH5"/>